<dbReference type="PROSITE" id="PS50188">
    <property type="entry name" value="B302_SPRY"/>
    <property type="match status" value="1"/>
</dbReference>
<dbReference type="Pfam" id="PF00097">
    <property type="entry name" value="zf-C3HC4"/>
    <property type="match status" value="1"/>
</dbReference>
<keyword evidence="5" id="KW-0391">Immunity</keyword>
<dbReference type="InterPro" id="IPR003613">
    <property type="entry name" value="Ubox_domain"/>
</dbReference>
<dbReference type="PANTHER" id="PTHR25465">
    <property type="entry name" value="B-BOX DOMAIN CONTAINING"/>
    <property type="match status" value="1"/>
</dbReference>
<dbReference type="InterPro" id="IPR013320">
    <property type="entry name" value="ConA-like_dom_sf"/>
</dbReference>
<evidence type="ECO:0000256" key="6">
    <source>
        <dbReference type="PROSITE-ProRule" id="PRU00175"/>
    </source>
</evidence>
<reference evidence="9" key="3">
    <citation type="submission" date="2025-09" db="UniProtKB">
        <authorList>
            <consortium name="Ensembl"/>
        </authorList>
    </citation>
    <scope>IDENTIFICATION</scope>
</reference>
<dbReference type="GeneTree" id="ENSGT01030000234583"/>
<dbReference type="SMART" id="SM00449">
    <property type="entry name" value="SPRY"/>
    <property type="match status" value="1"/>
</dbReference>
<evidence type="ECO:0008006" key="11">
    <source>
        <dbReference type="Google" id="ProtNLM"/>
    </source>
</evidence>
<evidence type="ECO:0000256" key="3">
    <source>
        <dbReference type="ARBA" id="ARBA00022771"/>
    </source>
</evidence>
<evidence type="ECO:0000256" key="1">
    <source>
        <dbReference type="ARBA" id="ARBA00022588"/>
    </source>
</evidence>
<evidence type="ECO:0000256" key="5">
    <source>
        <dbReference type="ARBA" id="ARBA00022859"/>
    </source>
</evidence>
<dbReference type="Gene3D" id="2.60.120.920">
    <property type="match status" value="1"/>
</dbReference>
<evidence type="ECO:0000259" key="8">
    <source>
        <dbReference type="PROSITE" id="PS50188"/>
    </source>
</evidence>
<evidence type="ECO:0000313" key="9">
    <source>
        <dbReference type="Ensembl" id="ENSPNAP00000042698.1"/>
    </source>
</evidence>
<dbReference type="InterPro" id="IPR018957">
    <property type="entry name" value="Znf_C3HC4_RING-type"/>
</dbReference>
<keyword evidence="10" id="KW-1185">Reference proteome</keyword>
<dbReference type="Gene3D" id="3.30.40.10">
    <property type="entry name" value="Zinc/RING finger domain, C3HC4 (zinc finger)"/>
    <property type="match status" value="1"/>
</dbReference>
<organism evidence="9 10">
    <name type="scientific">Pygocentrus nattereri</name>
    <name type="common">Red-bellied piranha</name>
    <dbReference type="NCBI Taxonomy" id="42514"/>
    <lineage>
        <taxon>Eukaryota</taxon>
        <taxon>Metazoa</taxon>
        <taxon>Chordata</taxon>
        <taxon>Craniata</taxon>
        <taxon>Vertebrata</taxon>
        <taxon>Euteleostomi</taxon>
        <taxon>Actinopterygii</taxon>
        <taxon>Neopterygii</taxon>
        <taxon>Teleostei</taxon>
        <taxon>Ostariophysi</taxon>
        <taxon>Characiformes</taxon>
        <taxon>Characoidei</taxon>
        <taxon>Pygocentrus</taxon>
    </lineage>
</organism>
<dbReference type="SUPFAM" id="SSF57850">
    <property type="entry name" value="RING/U-box"/>
    <property type="match status" value="1"/>
</dbReference>
<feature type="domain" description="B30.2/SPRY" evidence="8">
    <location>
        <begin position="168"/>
        <end position="357"/>
    </location>
</feature>
<dbReference type="Ensembl" id="ENSPNAT00000045920.1">
    <property type="protein sequence ID" value="ENSPNAP00000042698.1"/>
    <property type="gene ID" value="ENSPNAG00000027161.2"/>
</dbReference>
<dbReference type="InterPro" id="IPR003877">
    <property type="entry name" value="SPRY_dom"/>
</dbReference>
<dbReference type="PRINTS" id="PR01407">
    <property type="entry name" value="BUTYPHLNCDUF"/>
</dbReference>
<reference evidence="9 10" key="1">
    <citation type="submission" date="2020-10" db="EMBL/GenBank/DDBJ databases">
        <title>Pygocentrus nattereri (red-bellied piranha) genome, fPygNat1, primary haplotype.</title>
        <authorList>
            <person name="Myers G."/>
            <person name="Meyer A."/>
            <person name="Karagic N."/>
            <person name="Pippel M."/>
            <person name="Winkler S."/>
            <person name="Tracey A."/>
            <person name="Wood J."/>
            <person name="Formenti G."/>
            <person name="Howe K."/>
            <person name="Fedrigo O."/>
            <person name="Jarvis E.D."/>
        </authorList>
    </citation>
    <scope>NUCLEOTIDE SEQUENCE [LARGE SCALE GENOMIC DNA]</scope>
</reference>
<evidence type="ECO:0000259" key="7">
    <source>
        <dbReference type="PROSITE" id="PS50089"/>
    </source>
</evidence>
<dbReference type="InterPro" id="IPR043136">
    <property type="entry name" value="B30.2/SPRY_sf"/>
</dbReference>
<dbReference type="SMART" id="SM00504">
    <property type="entry name" value="Ubox"/>
    <property type="match status" value="1"/>
</dbReference>
<proteinExistence type="predicted"/>
<evidence type="ECO:0000256" key="2">
    <source>
        <dbReference type="ARBA" id="ARBA00022723"/>
    </source>
</evidence>
<keyword evidence="3 6" id="KW-0863">Zinc-finger</keyword>
<dbReference type="GO" id="GO:0004842">
    <property type="term" value="F:ubiquitin-protein transferase activity"/>
    <property type="evidence" value="ECO:0007669"/>
    <property type="project" value="InterPro"/>
</dbReference>
<dbReference type="InterPro" id="IPR051051">
    <property type="entry name" value="E3_ubiq-ligase_TRIM/RNF"/>
</dbReference>
<dbReference type="InterPro" id="IPR017907">
    <property type="entry name" value="Znf_RING_CS"/>
</dbReference>
<dbReference type="SMART" id="SM00184">
    <property type="entry name" value="RING"/>
    <property type="match status" value="1"/>
</dbReference>
<dbReference type="InterPro" id="IPR003879">
    <property type="entry name" value="Butyrophylin_SPRY"/>
</dbReference>
<dbReference type="Proteomes" id="UP001501920">
    <property type="component" value="Chromosome 30"/>
</dbReference>
<protein>
    <recommendedName>
        <fullName evidence="11">Tripartite motif containing 105</fullName>
    </recommendedName>
</protein>
<accession>A0AAR2ISJ6</accession>
<dbReference type="Pfam" id="PF00622">
    <property type="entry name" value="SPRY"/>
    <property type="match status" value="1"/>
</dbReference>
<sequence>MSAAHEDILKVVVNSLKCSICFELFGEPVTLACGHSYCHSCIESHLVRGRRNCPQCRFSLPAQHKLRKNVSLSNILDLQEAGGREIWNQVAARADHCFSYEREKLTREALVRRLEFLKLEIKKIETFLTELNPQSEDALPDPVSDPEKISEVLLEDRDALAGLTGACGLSDSAAVGLKFSEPAEFVLLSFSPTLGHRRLAFVPERRRMQVRSSRSPMTQNSRFDACQWMASQEFSAGRHYWDVDVSLCSGWAAGVAYPGLGRNEKLGRSSSSWCIERSSTRLSAWHNNAETPLKQGCPESIRVLLDMDSGRLSFWSLTDRQDELYNFQVDFCGPVRPMFWLFGTQQRNALIFPVTNR</sequence>
<dbReference type="PANTHER" id="PTHR25465:SF41">
    <property type="entry name" value="E3 UBIQUITIN-PROTEIN LIGASE RNF135"/>
    <property type="match status" value="1"/>
</dbReference>
<dbReference type="InterPro" id="IPR001870">
    <property type="entry name" value="B30.2/SPRY"/>
</dbReference>
<dbReference type="InterPro" id="IPR013083">
    <property type="entry name" value="Znf_RING/FYVE/PHD"/>
</dbReference>
<dbReference type="AlphaFoldDB" id="A0AAR2ISJ6"/>
<evidence type="ECO:0000313" key="10">
    <source>
        <dbReference type="Proteomes" id="UP001501920"/>
    </source>
</evidence>
<dbReference type="GO" id="GO:0008270">
    <property type="term" value="F:zinc ion binding"/>
    <property type="evidence" value="ECO:0007669"/>
    <property type="project" value="UniProtKB-KW"/>
</dbReference>
<evidence type="ECO:0000256" key="4">
    <source>
        <dbReference type="ARBA" id="ARBA00022833"/>
    </source>
</evidence>
<dbReference type="PROSITE" id="PS00518">
    <property type="entry name" value="ZF_RING_1"/>
    <property type="match status" value="1"/>
</dbReference>
<reference evidence="9" key="2">
    <citation type="submission" date="2025-08" db="UniProtKB">
        <authorList>
            <consortium name="Ensembl"/>
        </authorList>
    </citation>
    <scope>IDENTIFICATION</scope>
</reference>
<keyword evidence="1" id="KW-0399">Innate immunity</keyword>
<dbReference type="PROSITE" id="PS50089">
    <property type="entry name" value="ZF_RING_2"/>
    <property type="match status" value="1"/>
</dbReference>
<feature type="domain" description="RING-type" evidence="7">
    <location>
        <begin position="18"/>
        <end position="57"/>
    </location>
</feature>
<dbReference type="GO" id="GO:0016567">
    <property type="term" value="P:protein ubiquitination"/>
    <property type="evidence" value="ECO:0007669"/>
    <property type="project" value="InterPro"/>
</dbReference>
<dbReference type="InterPro" id="IPR001841">
    <property type="entry name" value="Znf_RING"/>
</dbReference>
<keyword evidence="2" id="KW-0479">Metal-binding</keyword>
<dbReference type="GO" id="GO:0045087">
    <property type="term" value="P:innate immune response"/>
    <property type="evidence" value="ECO:0007669"/>
    <property type="project" value="UniProtKB-KW"/>
</dbReference>
<name>A0AAR2ISJ6_PYGNA</name>
<keyword evidence="4" id="KW-0862">Zinc</keyword>
<dbReference type="SUPFAM" id="SSF49899">
    <property type="entry name" value="Concanavalin A-like lectins/glucanases"/>
    <property type="match status" value="1"/>
</dbReference>